<dbReference type="Proteomes" id="UP000292423">
    <property type="component" value="Unassembled WGS sequence"/>
</dbReference>
<dbReference type="AlphaFoldDB" id="A0A4Q7YK82"/>
<keyword evidence="4" id="KW-1185">Reference proteome</keyword>
<name>A0A4Q7YK82_9GAMM</name>
<evidence type="ECO:0000313" key="3">
    <source>
        <dbReference type="EMBL" id="RZU37061.1"/>
    </source>
</evidence>
<evidence type="ECO:0000256" key="1">
    <source>
        <dbReference type="SAM" id="MobiDB-lite"/>
    </source>
</evidence>
<evidence type="ECO:0008006" key="5">
    <source>
        <dbReference type="Google" id="ProtNLM"/>
    </source>
</evidence>
<dbReference type="EMBL" id="SHKX01000015">
    <property type="protein sequence ID" value="RZU37061.1"/>
    <property type="molecule type" value="Genomic_DNA"/>
</dbReference>
<accession>A0A4Q7YK82</accession>
<protein>
    <recommendedName>
        <fullName evidence="5">Cytochrome c domain-containing protein</fullName>
    </recommendedName>
</protein>
<keyword evidence="2" id="KW-0732">Signal</keyword>
<feature type="signal peptide" evidence="2">
    <location>
        <begin position="1"/>
        <end position="21"/>
    </location>
</feature>
<dbReference type="OrthoDB" id="6717333at2"/>
<gene>
    <name evidence="3" type="ORF">EV700_2928</name>
</gene>
<evidence type="ECO:0000256" key="2">
    <source>
        <dbReference type="SAM" id="SignalP"/>
    </source>
</evidence>
<feature type="chain" id="PRO_5020857759" description="Cytochrome c domain-containing protein" evidence="2">
    <location>
        <begin position="22"/>
        <end position="255"/>
    </location>
</feature>
<evidence type="ECO:0000313" key="4">
    <source>
        <dbReference type="Proteomes" id="UP000292423"/>
    </source>
</evidence>
<organism evidence="3 4">
    <name type="scientific">Fluviicoccus keumensis</name>
    <dbReference type="NCBI Taxonomy" id="1435465"/>
    <lineage>
        <taxon>Bacteria</taxon>
        <taxon>Pseudomonadati</taxon>
        <taxon>Pseudomonadota</taxon>
        <taxon>Gammaproteobacteria</taxon>
        <taxon>Moraxellales</taxon>
        <taxon>Moraxellaceae</taxon>
        <taxon>Fluviicoccus</taxon>
    </lineage>
</organism>
<dbReference type="RefSeq" id="WP_130415127.1">
    <property type="nucleotide sequence ID" value="NZ_SHKX01000015.1"/>
</dbReference>
<proteinExistence type="predicted"/>
<feature type="region of interest" description="Disordered" evidence="1">
    <location>
        <begin position="79"/>
        <end position="98"/>
    </location>
</feature>
<reference evidence="3 4" key="1">
    <citation type="submission" date="2019-02" db="EMBL/GenBank/DDBJ databases">
        <title>Genomic Encyclopedia of Type Strains, Phase IV (KMG-IV): sequencing the most valuable type-strain genomes for metagenomic binning, comparative biology and taxonomic classification.</title>
        <authorList>
            <person name="Goeker M."/>
        </authorList>
    </citation>
    <scope>NUCLEOTIDE SEQUENCE [LARGE SCALE GENOMIC DNA]</scope>
    <source>
        <strain evidence="3 4">DSM 105135</strain>
    </source>
</reference>
<sequence>MRLLPFLMGSLLLGAVLPAQAMPAFARAYKQQYGYMPSCNACHTEGGGTALNGFGKAFKEAGKNDATFARIAAADSDGDGAANAAEAQGKANPGDKASTLKQPGNWLDMASLIPKEVQARFPGILTWMPRDAILTPADIATAKSMGATLSAADENTIYVPVKDQHPAGTALIFPVTFQGKTGFLLMTTDRALKITGVSVLHADKLPAAKSSKVYASFNGQQAQTVPAPKGSDLDAAITTAVKNAGVLLYVRLKGA</sequence>
<feature type="compositionally biased region" description="Low complexity" evidence="1">
    <location>
        <begin position="79"/>
        <end position="91"/>
    </location>
</feature>
<comment type="caution">
    <text evidence="3">The sequence shown here is derived from an EMBL/GenBank/DDBJ whole genome shotgun (WGS) entry which is preliminary data.</text>
</comment>